<reference evidence="2 3" key="1">
    <citation type="journal article" date="2013" name="PLoS Genet.">
        <title>The genome and development-dependent transcriptomes of Pyronema confluens: a window into fungal evolution.</title>
        <authorList>
            <person name="Traeger S."/>
            <person name="Altegoer F."/>
            <person name="Freitag M."/>
            <person name="Gabaldon T."/>
            <person name="Kempken F."/>
            <person name="Kumar A."/>
            <person name="Marcet-Houben M."/>
            <person name="Poggeler S."/>
            <person name="Stajich J.E."/>
            <person name="Nowrousian M."/>
        </authorList>
    </citation>
    <scope>NUCLEOTIDE SEQUENCE [LARGE SCALE GENOMIC DNA]</scope>
    <source>
        <strain evidence="3">CBS 100304</strain>
        <tissue evidence="2">Vegetative mycelium</tissue>
    </source>
</reference>
<evidence type="ECO:0000313" key="3">
    <source>
        <dbReference type="Proteomes" id="UP000018144"/>
    </source>
</evidence>
<keyword evidence="1" id="KW-0472">Membrane</keyword>
<dbReference type="EMBL" id="HF935352">
    <property type="protein sequence ID" value="CCX29715.1"/>
    <property type="molecule type" value="Genomic_DNA"/>
</dbReference>
<keyword evidence="1" id="KW-1133">Transmembrane helix</keyword>
<sequence length="66" mass="7197">MLPPTLPQDPNPDIQSSHLTHLAQIFSTTPKIYIVITAIGYICFCAFTVKGLIREVSARPASADQV</sequence>
<evidence type="ECO:0000313" key="2">
    <source>
        <dbReference type="EMBL" id="CCX29715.1"/>
    </source>
</evidence>
<organism evidence="2 3">
    <name type="scientific">Pyronema omphalodes (strain CBS 100304)</name>
    <name type="common">Pyronema confluens</name>
    <dbReference type="NCBI Taxonomy" id="1076935"/>
    <lineage>
        <taxon>Eukaryota</taxon>
        <taxon>Fungi</taxon>
        <taxon>Dikarya</taxon>
        <taxon>Ascomycota</taxon>
        <taxon>Pezizomycotina</taxon>
        <taxon>Pezizomycetes</taxon>
        <taxon>Pezizales</taxon>
        <taxon>Pyronemataceae</taxon>
        <taxon>Pyronema</taxon>
    </lineage>
</organism>
<keyword evidence="3" id="KW-1185">Reference proteome</keyword>
<dbReference type="AlphaFoldDB" id="U4LK20"/>
<accession>U4LK20</accession>
<feature type="transmembrane region" description="Helical" evidence="1">
    <location>
        <begin position="32"/>
        <end position="53"/>
    </location>
</feature>
<proteinExistence type="predicted"/>
<dbReference type="Proteomes" id="UP000018144">
    <property type="component" value="Unassembled WGS sequence"/>
</dbReference>
<evidence type="ECO:0000256" key="1">
    <source>
        <dbReference type="SAM" id="Phobius"/>
    </source>
</evidence>
<keyword evidence="1" id="KW-0812">Transmembrane</keyword>
<protein>
    <submittedName>
        <fullName evidence="2">Uncharacterized protein</fullName>
    </submittedName>
</protein>
<gene>
    <name evidence="2" type="ORF">PCON_07041</name>
</gene>
<name>U4LK20_PYROM</name>